<comment type="caution">
    <text evidence="1">The sequence shown here is derived from an EMBL/GenBank/DDBJ whole genome shotgun (WGS) entry which is preliminary data.</text>
</comment>
<dbReference type="InterPro" id="IPR036770">
    <property type="entry name" value="Ankyrin_rpt-contain_sf"/>
</dbReference>
<dbReference type="SUPFAM" id="SSF48403">
    <property type="entry name" value="Ankyrin repeat"/>
    <property type="match status" value="1"/>
</dbReference>
<reference evidence="1 2" key="1">
    <citation type="journal article" date="2011" name="Genome Res.">
        <title>Phylogeny-wide analysis of social amoeba genomes highlights ancient origins for complex intercellular communication.</title>
        <authorList>
            <person name="Heidel A.J."/>
            <person name="Lawal H.M."/>
            <person name="Felder M."/>
            <person name="Schilde C."/>
            <person name="Helps N.R."/>
            <person name="Tunggal B."/>
            <person name="Rivero F."/>
            <person name="John U."/>
            <person name="Schleicher M."/>
            <person name="Eichinger L."/>
            <person name="Platzer M."/>
            <person name="Noegel A.A."/>
            <person name="Schaap P."/>
            <person name="Gloeckner G."/>
        </authorList>
    </citation>
    <scope>NUCLEOTIDE SEQUENCE [LARGE SCALE GENOMIC DNA]</scope>
    <source>
        <strain evidence="2">ATCC 26659 / Pp 5 / PN500</strain>
    </source>
</reference>
<name>D3B064_HETP5</name>
<dbReference type="Gene3D" id="1.25.40.20">
    <property type="entry name" value="Ankyrin repeat-containing domain"/>
    <property type="match status" value="2"/>
</dbReference>
<dbReference type="GeneID" id="31357209"/>
<dbReference type="InParanoid" id="D3B064"/>
<dbReference type="EMBL" id="ADBJ01000008">
    <property type="protein sequence ID" value="EFA84688.1"/>
    <property type="molecule type" value="Genomic_DNA"/>
</dbReference>
<dbReference type="Proteomes" id="UP000001396">
    <property type="component" value="Unassembled WGS sequence"/>
</dbReference>
<proteinExistence type="predicted"/>
<evidence type="ECO:0000313" key="2">
    <source>
        <dbReference type="Proteomes" id="UP000001396"/>
    </source>
</evidence>
<dbReference type="RefSeq" id="XP_020436801.1">
    <property type="nucleotide sequence ID" value="XM_020572684.1"/>
</dbReference>
<protein>
    <recommendedName>
        <fullName evidence="3">Ankyrin repeat protein</fullName>
    </recommendedName>
</protein>
<sequence length="561" mass="65116">MEYTLFLKIFNNQVLRYNIFNKVSEIHLALGLKTCEWIRLANNPQLLIKYNYVDCVKEYFVKYLTPNCSSHITRLIGFSISISIEWGRFKVLEMFVKDLRLKLSNYIRHSLMFYRAAYSRKLENLVALERFLIEHDDIDNITPKIYVEGLEVAADRGTLDMVVWLSNKVGVISPDEMTVSPIELAAKNGNLSMLQWLIVNRPKDSYHQVVHLALENGHVKLLDWLVENEHIDPTNITVNIDILADSGFLNSIIWAHKKHCRITCTHNAMNLSASHGYLHIIKWLDQHRTEGCNQFAMNIAAENGHFDVFKWFHENRTEGCTNKAMDFVRANVPKISIEKYNEMVVWMHRNRSEGCTTRALDNASCFSLELVKFLYYNRTEGYSKNAFYNAALNGRLDIFKFLEENRTEDIPTNVIIADVCRASVNNDCLDMIKYLNDQYPEESSWSTAIDTAASNGNLAIVKYLCENRSDRCSEIALIGAIKKRRPDIIEYLLSNKLVIWTSKSILEAVGQFYYSLADHLLQQYPEPFEINKAMNLAEEIYEFSIDNIRNYFKQRNLLNIN</sequence>
<dbReference type="PANTHER" id="PTHR46586">
    <property type="entry name" value="ANKYRIN REPEAT-CONTAINING PROTEIN"/>
    <property type="match status" value="1"/>
</dbReference>
<dbReference type="PANTHER" id="PTHR46586:SF3">
    <property type="entry name" value="ANKYRIN REPEAT-CONTAINING PROTEIN"/>
    <property type="match status" value="1"/>
</dbReference>
<evidence type="ECO:0008006" key="3">
    <source>
        <dbReference type="Google" id="ProtNLM"/>
    </source>
</evidence>
<dbReference type="InterPro" id="IPR052050">
    <property type="entry name" value="SecEffector_AnkRepeat"/>
</dbReference>
<dbReference type="SMART" id="SM00248">
    <property type="entry name" value="ANK"/>
    <property type="match status" value="4"/>
</dbReference>
<dbReference type="Pfam" id="PF12796">
    <property type="entry name" value="Ank_2"/>
    <property type="match status" value="2"/>
</dbReference>
<evidence type="ECO:0000313" key="1">
    <source>
        <dbReference type="EMBL" id="EFA84688.1"/>
    </source>
</evidence>
<keyword evidence="2" id="KW-1185">Reference proteome</keyword>
<accession>D3B064</accession>
<gene>
    <name evidence="1" type="ORF">PPL_01680</name>
</gene>
<organism evidence="1 2">
    <name type="scientific">Heterostelium pallidum (strain ATCC 26659 / Pp 5 / PN500)</name>
    <name type="common">Cellular slime mold</name>
    <name type="synonym">Polysphondylium pallidum</name>
    <dbReference type="NCBI Taxonomy" id="670386"/>
    <lineage>
        <taxon>Eukaryota</taxon>
        <taxon>Amoebozoa</taxon>
        <taxon>Evosea</taxon>
        <taxon>Eumycetozoa</taxon>
        <taxon>Dictyostelia</taxon>
        <taxon>Acytosteliales</taxon>
        <taxon>Acytosteliaceae</taxon>
        <taxon>Heterostelium</taxon>
    </lineage>
</organism>
<dbReference type="InterPro" id="IPR002110">
    <property type="entry name" value="Ankyrin_rpt"/>
</dbReference>
<dbReference type="AlphaFoldDB" id="D3B064"/>